<reference evidence="3 4" key="1">
    <citation type="journal article" date="2023" name="Genes (Basel)">
        <title>Chromosome-Level Genome Assembly and Circadian Gene Repertoire of the Patagonia Blennie Eleginops maclovinus-The Closest Ancestral Proxy of Antarctic Cryonotothenioids.</title>
        <authorList>
            <person name="Cheng C.C."/>
            <person name="Rivera-Colon A.G."/>
            <person name="Minhas B.F."/>
            <person name="Wilson L."/>
            <person name="Rayamajhi N."/>
            <person name="Vargas-Chacoff L."/>
            <person name="Catchen J.M."/>
        </authorList>
    </citation>
    <scope>NUCLEOTIDE SEQUENCE [LARGE SCALE GENOMIC DNA]</scope>
    <source>
        <strain evidence="3">JMC-PN-2008</strain>
    </source>
</reference>
<evidence type="ECO:0000313" key="4">
    <source>
        <dbReference type="Proteomes" id="UP001346869"/>
    </source>
</evidence>
<keyword evidence="4" id="KW-1185">Reference proteome</keyword>
<dbReference type="Proteomes" id="UP001346869">
    <property type="component" value="Unassembled WGS sequence"/>
</dbReference>
<sequence>MEVALSGPRKLPEPLRRGTPLPLSQLVEESRNTANAPNHLLESKIYAKLKSNSLIQADPPELHFSGFEMGKHYVKILKLINISSEVMNIHIIPTQTKHFQTTYTKKYRLIPGLAYTLKVRLCPDEWRYFYDCIRVHCKGEENLLIPVHAYPVMDDLRIPPHIDLSAVPLGNSVCQAIPLRCSCPIDFDFQVHVLQPHEAFCIQPLTGVIPANGEENIMVTFSPLQYETCQVTFQLIISQFNSRPFLCTISGSCTPHLVLSELGKKAGHGDAVRFTGPSPVTQVPRQNKTKYRSTKEPDKSKTLRDQASVKAGLKPSVDVCSPAGVAKMLIKDTDKLSSKDLKEALSCGSMAGVQNRQMKEALFRKKVQQNVKEEQANHLRWQVHVGKDPVSELSRRQIAEEREMALHEYMVNRGDVRQEEDFAAGPPVLSSRRVLSEAGQACEGAPSFQFFCSFQWELRRRALSLFQQAARKTVIRCRMDRRLTCLKKLSQTMKKSPLAKKVEEDRTFDLKISPDRIFPFSFPVFSADPLARSNLVEVPVDPVDVTVTTHIPFFKLQVPQHYKLMGYQPVSAWEAFNSYIPTTLARPLRTGAAEVPVPSEAGAECPSAVEAWGDQQEEDAVLSFSAPEALHAPFPANPLRIFNPAPGLQAFKPTPKYLETDLEFHLCPLPRYSTPESSMCGRGTQTPHTPGQSLDCKEVISGLMTWKDFHSITSKFLSSQPSPSCDFSLHRTVDYSTDTLPLTAPPPLRGPADQLPPLMDPPCEGVQLTPEIVRAQFLSGEAVVSNSNLRKDTAVRHQRERQTEATHRAQFNRMGGRVMSRLKQLEVTETPSL</sequence>
<feature type="region of interest" description="Disordered" evidence="1">
    <location>
        <begin position="1"/>
        <end position="20"/>
    </location>
</feature>
<dbReference type="PANTHER" id="PTHR46500:SF1">
    <property type="entry name" value="CILIA- AND FLAGELLA-ASSOCIATED PROTEIN 221"/>
    <property type="match status" value="1"/>
</dbReference>
<dbReference type="GO" id="GO:0044458">
    <property type="term" value="P:motile cilium assembly"/>
    <property type="evidence" value="ECO:0007669"/>
    <property type="project" value="TreeGrafter"/>
</dbReference>
<protein>
    <recommendedName>
        <fullName evidence="2">Cep192-like domain-containing protein</fullName>
    </recommendedName>
</protein>
<dbReference type="InterPro" id="IPR013783">
    <property type="entry name" value="Ig-like_fold"/>
</dbReference>
<dbReference type="Gene3D" id="2.60.40.10">
    <property type="entry name" value="Immunoglobulins"/>
    <property type="match status" value="1"/>
</dbReference>
<dbReference type="Pfam" id="PF22067">
    <property type="entry name" value="Cep192_D3"/>
    <property type="match status" value="1"/>
</dbReference>
<evidence type="ECO:0000259" key="2">
    <source>
        <dbReference type="Pfam" id="PF22067"/>
    </source>
</evidence>
<dbReference type="AlphaFoldDB" id="A0AAN7WQZ8"/>
<reference evidence="3 4" key="2">
    <citation type="journal article" date="2023" name="Mol. Biol. Evol.">
        <title>Genomics of Secondarily Temperate Adaptation in the Only Non-Antarctic Icefish.</title>
        <authorList>
            <person name="Rivera-Colon A.G."/>
            <person name="Rayamajhi N."/>
            <person name="Minhas B.F."/>
            <person name="Madrigal G."/>
            <person name="Bilyk K.T."/>
            <person name="Yoon V."/>
            <person name="Hune M."/>
            <person name="Gregory S."/>
            <person name="Cheng C.H.C."/>
            <person name="Catchen J.M."/>
        </authorList>
    </citation>
    <scope>NUCLEOTIDE SEQUENCE [LARGE SCALE GENOMIC DNA]</scope>
    <source>
        <strain evidence="3">JMC-PN-2008</strain>
    </source>
</reference>
<proteinExistence type="predicted"/>
<comment type="caution">
    <text evidence="3">The sequence shown here is derived from an EMBL/GenBank/DDBJ whole genome shotgun (WGS) entry which is preliminary data.</text>
</comment>
<organism evidence="3 4">
    <name type="scientific">Eleginops maclovinus</name>
    <name type="common">Patagonian blennie</name>
    <name type="synonym">Eleginus maclovinus</name>
    <dbReference type="NCBI Taxonomy" id="56733"/>
    <lineage>
        <taxon>Eukaryota</taxon>
        <taxon>Metazoa</taxon>
        <taxon>Chordata</taxon>
        <taxon>Craniata</taxon>
        <taxon>Vertebrata</taxon>
        <taxon>Euteleostomi</taxon>
        <taxon>Actinopterygii</taxon>
        <taxon>Neopterygii</taxon>
        <taxon>Teleostei</taxon>
        <taxon>Neoteleostei</taxon>
        <taxon>Acanthomorphata</taxon>
        <taxon>Eupercaria</taxon>
        <taxon>Perciformes</taxon>
        <taxon>Notothenioidei</taxon>
        <taxon>Eleginopidae</taxon>
        <taxon>Eleginops</taxon>
    </lineage>
</organism>
<dbReference type="InterPro" id="IPR054089">
    <property type="entry name" value="Cep192-like_D3"/>
</dbReference>
<dbReference type="GO" id="GO:0003341">
    <property type="term" value="P:cilium movement"/>
    <property type="evidence" value="ECO:0007669"/>
    <property type="project" value="InterPro"/>
</dbReference>
<feature type="domain" description="Cep192-like" evidence="2">
    <location>
        <begin position="164"/>
        <end position="250"/>
    </location>
</feature>
<dbReference type="EMBL" id="JAUZQC010000026">
    <property type="protein sequence ID" value="KAK5847545.1"/>
    <property type="molecule type" value="Genomic_DNA"/>
</dbReference>
<dbReference type="InterPro" id="IPR029676">
    <property type="entry name" value="CFAP221"/>
</dbReference>
<dbReference type="PANTHER" id="PTHR46500">
    <property type="entry name" value="CILIA- AND FLAGELLA-ASSOCIATED PROTEIN 221"/>
    <property type="match status" value="1"/>
</dbReference>
<name>A0AAN7WQZ8_ELEMC</name>
<evidence type="ECO:0000313" key="3">
    <source>
        <dbReference type="EMBL" id="KAK5847545.1"/>
    </source>
</evidence>
<dbReference type="GO" id="GO:0097729">
    <property type="term" value="C:9+2 motile cilium"/>
    <property type="evidence" value="ECO:0007669"/>
    <property type="project" value="TreeGrafter"/>
</dbReference>
<evidence type="ECO:0000256" key="1">
    <source>
        <dbReference type="SAM" id="MobiDB-lite"/>
    </source>
</evidence>
<gene>
    <name evidence="3" type="ORF">PBY51_016665</name>
</gene>
<accession>A0AAN7WQZ8</accession>
<feature type="region of interest" description="Disordered" evidence="1">
    <location>
        <begin position="270"/>
        <end position="303"/>
    </location>
</feature>
<feature type="compositionally biased region" description="Basic and acidic residues" evidence="1">
    <location>
        <begin position="293"/>
        <end position="303"/>
    </location>
</feature>